<dbReference type="InterPro" id="IPR012942">
    <property type="entry name" value="SRR1-like"/>
</dbReference>
<gene>
    <name evidence="3" type="ORF">D6D19_09791</name>
</gene>
<evidence type="ECO:0000256" key="1">
    <source>
        <dbReference type="SAM" id="MobiDB-lite"/>
    </source>
</evidence>
<sequence>MSSKTASDVDSDRSDANDKETDLKAITEREMWLKSYGMMPHTDPGDLAYHKIDGRKLEFHKAAGEEGKVFPPHEERPGALSDLFKQHLADCKALCLTSMDTGGARDQIVHALKTHCIEKVVVLGTSSLFDCFAEYKNWVFEIGFSLAIFQLVEQWAKRNNTRLPKLIFQDPGYCSADHRLLTDLGAKVVEHPEAFTDHIDSKTLVFARHLLHDVSIYSLLPASPAVCLMTKVEMSVEGVEHFRGCKEFDPDFDTSGVAKTFLTDRKQVELSEVLIPRCRDGSTWAPYNFVDGMWLYWMTCDKGMGS</sequence>
<proteinExistence type="predicted"/>
<reference evidence="3 4" key="1">
    <citation type="submission" date="2018-10" db="EMBL/GenBank/DDBJ databases">
        <title>Fifty Aureobasidium pullulans genomes reveal a recombining polyextremotolerant generalist.</title>
        <authorList>
            <person name="Gostincar C."/>
            <person name="Turk M."/>
            <person name="Zajc J."/>
            <person name="Gunde-Cimerman N."/>
        </authorList>
    </citation>
    <scope>NUCLEOTIDE SEQUENCE [LARGE SCALE GENOMIC DNA]</scope>
    <source>
        <strain evidence="3 4">EXF-10659</strain>
    </source>
</reference>
<protein>
    <recommendedName>
        <fullName evidence="2">SRR1-like domain-containing protein</fullName>
    </recommendedName>
</protein>
<dbReference type="EMBL" id="QZAO01000598">
    <property type="protein sequence ID" value="THW62522.1"/>
    <property type="molecule type" value="Genomic_DNA"/>
</dbReference>
<evidence type="ECO:0000313" key="3">
    <source>
        <dbReference type="EMBL" id="THW62522.1"/>
    </source>
</evidence>
<comment type="caution">
    <text evidence="3">The sequence shown here is derived from an EMBL/GenBank/DDBJ whole genome shotgun (WGS) entry which is preliminary data.</text>
</comment>
<evidence type="ECO:0000259" key="2">
    <source>
        <dbReference type="Pfam" id="PF07985"/>
    </source>
</evidence>
<dbReference type="AlphaFoldDB" id="A0A4S8Z4Z8"/>
<feature type="compositionally biased region" description="Basic and acidic residues" evidence="1">
    <location>
        <begin position="10"/>
        <end position="22"/>
    </location>
</feature>
<accession>A0A4S8Z4Z8</accession>
<organism evidence="3 4">
    <name type="scientific">Aureobasidium pullulans</name>
    <name type="common">Black yeast</name>
    <name type="synonym">Pullularia pullulans</name>
    <dbReference type="NCBI Taxonomy" id="5580"/>
    <lineage>
        <taxon>Eukaryota</taxon>
        <taxon>Fungi</taxon>
        <taxon>Dikarya</taxon>
        <taxon>Ascomycota</taxon>
        <taxon>Pezizomycotina</taxon>
        <taxon>Dothideomycetes</taxon>
        <taxon>Dothideomycetidae</taxon>
        <taxon>Dothideales</taxon>
        <taxon>Saccotheciaceae</taxon>
        <taxon>Aureobasidium</taxon>
    </lineage>
</organism>
<evidence type="ECO:0000313" key="4">
    <source>
        <dbReference type="Proteomes" id="UP000308802"/>
    </source>
</evidence>
<feature type="domain" description="SRR1-like" evidence="2">
    <location>
        <begin position="112"/>
        <end position="238"/>
    </location>
</feature>
<dbReference type="Pfam" id="PF07985">
    <property type="entry name" value="SRR1"/>
    <property type="match status" value="1"/>
</dbReference>
<dbReference type="Proteomes" id="UP000308802">
    <property type="component" value="Unassembled WGS sequence"/>
</dbReference>
<feature type="region of interest" description="Disordered" evidence="1">
    <location>
        <begin position="1"/>
        <end position="22"/>
    </location>
</feature>
<name>A0A4S8Z4Z8_AURPU</name>